<sequence>MDHSNRKLLLGKLPGGQTRALQPGAGFGHIDHAQLARPGSTADYGQRRAHAAGGQGACAAKGEHVGARRDQLRADPADGAVGDDLLAVYRDRLGIEGQKQVGRLEILIQAILHPGHGAAKPATGFGSLQLLSGLYHAPGEVRQLGQLGGRQTIAVSRRNGNRGRALYHPVGNGLGHLPVISALQPYLLRGQLSLIQQRKGVALPLHCVHTTILQNSSIILNCIIAYPALGVNSL</sequence>
<comment type="caution">
    <text evidence="1">The sequence shown here is derived from an EMBL/GenBank/DDBJ whole genome shotgun (WGS) entry which is preliminary data.</text>
</comment>
<evidence type="ECO:0000313" key="1">
    <source>
        <dbReference type="EMBL" id="MPM88902.1"/>
    </source>
</evidence>
<dbReference type="EMBL" id="VSSQ01036421">
    <property type="protein sequence ID" value="MPM88902.1"/>
    <property type="molecule type" value="Genomic_DNA"/>
</dbReference>
<organism evidence="1">
    <name type="scientific">bioreactor metagenome</name>
    <dbReference type="NCBI Taxonomy" id="1076179"/>
    <lineage>
        <taxon>unclassified sequences</taxon>
        <taxon>metagenomes</taxon>
        <taxon>ecological metagenomes</taxon>
    </lineage>
</organism>
<accession>A0A645DK02</accession>
<protein>
    <submittedName>
        <fullName evidence="1">Uncharacterized protein</fullName>
    </submittedName>
</protein>
<name>A0A645DK02_9ZZZZ</name>
<proteinExistence type="predicted"/>
<dbReference type="AlphaFoldDB" id="A0A645DK02"/>
<reference evidence="1" key="1">
    <citation type="submission" date="2019-08" db="EMBL/GenBank/DDBJ databases">
        <authorList>
            <person name="Kucharzyk K."/>
            <person name="Murdoch R.W."/>
            <person name="Higgins S."/>
            <person name="Loffler F."/>
        </authorList>
    </citation>
    <scope>NUCLEOTIDE SEQUENCE</scope>
</reference>
<gene>
    <name evidence="1" type="ORF">SDC9_136006</name>
</gene>